<organism evidence="9 10">
    <name type="scientific">Halocatena pleomorpha</name>
    <dbReference type="NCBI Taxonomy" id="1785090"/>
    <lineage>
        <taxon>Archaea</taxon>
        <taxon>Methanobacteriati</taxon>
        <taxon>Methanobacteriota</taxon>
        <taxon>Stenosarchaea group</taxon>
        <taxon>Halobacteria</taxon>
        <taxon>Halobacteriales</taxon>
        <taxon>Natronomonadaceae</taxon>
        <taxon>Halocatena</taxon>
    </lineage>
</organism>
<evidence type="ECO:0000256" key="5">
    <source>
        <dbReference type="ARBA" id="ARBA00022989"/>
    </source>
</evidence>
<feature type="transmembrane region" description="Helical" evidence="8">
    <location>
        <begin position="482"/>
        <end position="502"/>
    </location>
</feature>
<evidence type="ECO:0000256" key="4">
    <source>
        <dbReference type="ARBA" id="ARBA00022692"/>
    </source>
</evidence>
<feature type="region of interest" description="Disordered" evidence="7">
    <location>
        <begin position="514"/>
        <end position="540"/>
    </location>
</feature>
<evidence type="ECO:0000256" key="6">
    <source>
        <dbReference type="ARBA" id="ARBA00023136"/>
    </source>
</evidence>
<dbReference type="OrthoDB" id="141573at2157"/>
<dbReference type="EMBL" id="RRCH01000037">
    <property type="protein sequence ID" value="RRJ28426.1"/>
    <property type="molecule type" value="Genomic_DNA"/>
</dbReference>
<feature type="transmembrane region" description="Helical" evidence="8">
    <location>
        <begin position="335"/>
        <end position="353"/>
    </location>
</feature>
<keyword evidence="5 8" id="KW-1133">Transmembrane helix</keyword>
<comment type="subcellular location">
    <subcellularLocation>
        <location evidence="1">Cell membrane</location>
        <topology evidence="1">Multi-pass membrane protein</topology>
    </subcellularLocation>
</comment>
<keyword evidence="3" id="KW-1003">Cell membrane</keyword>
<feature type="transmembrane region" description="Helical" evidence="8">
    <location>
        <begin position="53"/>
        <end position="75"/>
    </location>
</feature>
<evidence type="ECO:0000256" key="1">
    <source>
        <dbReference type="ARBA" id="ARBA00004651"/>
    </source>
</evidence>
<evidence type="ECO:0000256" key="8">
    <source>
        <dbReference type="SAM" id="Phobius"/>
    </source>
</evidence>
<dbReference type="AlphaFoldDB" id="A0A3P3R4L4"/>
<evidence type="ECO:0000313" key="10">
    <source>
        <dbReference type="Proteomes" id="UP000282322"/>
    </source>
</evidence>
<evidence type="ECO:0000256" key="3">
    <source>
        <dbReference type="ARBA" id="ARBA00022475"/>
    </source>
</evidence>
<accession>A0A3P3R4L4</accession>
<reference evidence="9 10" key="1">
    <citation type="submission" date="2018-11" db="EMBL/GenBank/DDBJ databases">
        <title>Taxonoimc description of Halomarina strain SPP-AMP-1.</title>
        <authorList>
            <person name="Pal Y."/>
            <person name="Srinivasana K."/>
            <person name="Verma A."/>
            <person name="Kumar P."/>
        </authorList>
    </citation>
    <scope>NUCLEOTIDE SEQUENCE [LARGE SCALE GENOMIC DNA]</scope>
    <source>
        <strain evidence="9 10">SPP-AMP-1</strain>
    </source>
</reference>
<sequence length="540" mass="58462">MGSWYILGLEGTSRSERVLFGVTMTIMLALGGVGLVAPAFLSSALTATQSWILTYFEWWFILLGFVLLIGTVLFMVSKYGQIRIGGPDTEPEFGLFSWVSMVFTVGFGASILIWGVAEPIQIVKSPPSPAPVSGASTEAMALAFMFIHEVFPGLAMWYLPVAMAFGITIYTWGVDEYKISSMLTGIRGWKWLPDWLADAEGSKSLLYWIVDAAALIAIIGGIATTLGFSAQTMSAIIGRVFGFEAAILTYAVFGLIGVIFLLDVWLGLRSGIRNAARATVVCITLAMAMLVVVGPTLYMFELGLDATGVWLSEMFRLTLYTAPNGGGNGAAGLTGFWWAWWAAWSIFVGSFVARVSKGRTLREMFAVLVIVPTVFTWIQHSLIGGWVLAPGNQQPIAQAIEAGEPAAIATALNITPYGTVLAVLFCFVIAGYIITSLDSAVYMLSAITLGTENPNPRNRAWWGALLAVFGMISLQFEEFSAIESLSVTMALPFSLFLLVILYGSYRIAKQHVDEDDDAESTTTVPHKRRSDSDSGMATDD</sequence>
<evidence type="ECO:0000256" key="2">
    <source>
        <dbReference type="ARBA" id="ARBA00022448"/>
    </source>
</evidence>
<evidence type="ECO:0000313" key="9">
    <source>
        <dbReference type="EMBL" id="RRJ28426.1"/>
    </source>
</evidence>
<comment type="caution">
    <text evidence="9">The sequence shown here is derived from an EMBL/GenBank/DDBJ whole genome shotgun (WGS) entry which is preliminary data.</text>
</comment>
<feature type="transmembrane region" description="Helical" evidence="8">
    <location>
        <begin position="240"/>
        <end position="266"/>
    </location>
</feature>
<dbReference type="GO" id="GO:0022857">
    <property type="term" value="F:transmembrane transporter activity"/>
    <property type="evidence" value="ECO:0007669"/>
    <property type="project" value="InterPro"/>
</dbReference>
<keyword evidence="6 8" id="KW-0472">Membrane</keyword>
<keyword evidence="2" id="KW-0813">Transport</keyword>
<feature type="transmembrane region" description="Helical" evidence="8">
    <location>
        <begin position="365"/>
        <end position="389"/>
    </location>
</feature>
<feature type="transmembrane region" description="Helical" evidence="8">
    <location>
        <begin position="20"/>
        <end position="41"/>
    </location>
</feature>
<dbReference type="PANTHER" id="PTHR30047:SF7">
    <property type="entry name" value="HIGH-AFFINITY CHOLINE TRANSPORT PROTEIN"/>
    <property type="match status" value="1"/>
</dbReference>
<dbReference type="GO" id="GO:0005886">
    <property type="term" value="C:plasma membrane"/>
    <property type="evidence" value="ECO:0007669"/>
    <property type="project" value="UniProtKB-SubCell"/>
</dbReference>
<feature type="transmembrane region" description="Helical" evidence="8">
    <location>
        <begin position="154"/>
        <end position="173"/>
    </location>
</feature>
<feature type="transmembrane region" description="Helical" evidence="8">
    <location>
        <begin position="205"/>
        <end position="228"/>
    </location>
</feature>
<name>A0A3P3R4L4_9EURY</name>
<feature type="transmembrane region" description="Helical" evidence="8">
    <location>
        <begin position="420"/>
        <end position="447"/>
    </location>
</feature>
<protein>
    <submittedName>
        <fullName evidence="9">BCCT family transporter</fullName>
    </submittedName>
</protein>
<keyword evidence="10" id="KW-1185">Reference proteome</keyword>
<dbReference type="InterPro" id="IPR000060">
    <property type="entry name" value="BCCT_transptr"/>
</dbReference>
<feature type="transmembrane region" description="Helical" evidence="8">
    <location>
        <begin position="95"/>
        <end position="117"/>
    </location>
</feature>
<dbReference type="PANTHER" id="PTHR30047">
    <property type="entry name" value="HIGH-AFFINITY CHOLINE TRANSPORT PROTEIN-RELATED"/>
    <property type="match status" value="1"/>
</dbReference>
<feature type="transmembrane region" description="Helical" evidence="8">
    <location>
        <begin position="278"/>
        <end position="300"/>
    </location>
</feature>
<proteinExistence type="predicted"/>
<dbReference type="RefSeq" id="WP_124956395.1">
    <property type="nucleotide sequence ID" value="NZ_RRCH01000037.1"/>
</dbReference>
<keyword evidence="4 8" id="KW-0812">Transmembrane</keyword>
<evidence type="ECO:0000256" key="7">
    <source>
        <dbReference type="SAM" id="MobiDB-lite"/>
    </source>
</evidence>
<dbReference type="Pfam" id="PF02028">
    <property type="entry name" value="BCCT"/>
    <property type="match status" value="1"/>
</dbReference>
<dbReference type="Proteomes" id="UP000282322">
    <property type="component" value="Unassembled WGS sequence"/>
</dbReference>
<gene>
    <name evidence="9" type="ORF">EIK79_15745</name>
</gene>
<feature type="transmembrane region" description="Helical" evidence="8">
    <location>
        <begin position="459"/>
        <end position="476"/>
    </location>
</feature>